<feature type="transmembrane region" description="Helical" evidence="1">
    <location>
        <begin position="20"/>
        <end position="43"/>
    </location>
</feature>
<dbReference type="InterPro" id="IPR012666">
    <property type="entry name" value="CbtA_put"/>
</dbReference>
<comment type="caution">
    <text evidence="2">The sequence shown here is derived from an EMBL/GenBank/DDBJ whole genome shotgun (WGS) entry which is preliminary data.</text>
</comment>
<keyword evidence="1" id="KW-0472">Membrane</keyword>
<dbReference type="EMBL" id="JAANOU010000001">
    <property type="protein sequence ID" value="NIH81302.1"/>
    <property type="molecule type" value="Genomic_DNA"/>
</dbReference>
<gene>
    <name evidence="2" type="ORF">FHX46_003832</name>
</gene>
<organism evidence="2 3">
    <name type="scientific">Amycolatopsis viridis</name>
    <dbReference type="NCBI Taxonomy" id="185678"/>
    <lineage>
        <taxon>Bacteria</taxon>
        <taxon>Bacillati</taxon>
        <taxon>Actinomycetota</taxon>
        <taxon>Actinomycetes</taxon>
        <taxon>Pseudonocardiales</taxon>
        <taxon>Pseudonocardiaceae</taxon>
        <taxon>Amycolatopsis</taxon>
    </lineage>
</organism>
<evidence type="ECO:0008006" key="4">
    <source>
        <dbReference type="Google" id="ProtNLM"/>
    </source>
</evidence>
<evidence type="ECO:0000313" key="2">
    <source>
        <dbReference type="EMBL" id="NIH81302.1"/>
    </source>
</evidence>
<evidence type="ECO:0000313" key="3">
    <source>
        <dbReference type="Proteomes" id="UP000754495"/>
    </source>
</evidence>
<keyword evidence="1" id="KW-1133">Transmembrane helix</keyword>
<name>A0ABX0SWF8_9PSEU</name>
<keyword evidence="1" id="KW-0812">Transmembrane</keyword>
<feature type="transmembrane region" description="Helical" evidence="1">
    <location>
        <begin position="263"/>
        <end position="281"/>
    </location>
</feature>
<evidence type="ECO:0000256" key="1">
    <source>
        <dbReference type="SAM" id="Phobius"/>
    </source>
</evidence>
<dbReference type="RefSeq" id="WP_243871308.1">
    <property type="nucleotide sequence ID" value="NZ_JAANOU010000001.1"/>
</dbReference>
<reference evidence="2 3" key="1">
    <citation type="submission" date="2020-03" db="EMBL/GenBank/DDBJ databases">
        <title>Sequencing the genomes of 1000 actinobacteria strains.</title>
        <authorList>
            <person name="Klenk H.-P."/>
        </authorList>
    </citation>
    <scope>NUCLEOTIDE SEQUENCE [LARGE SCALE GENOMIC DNA]</scope>
    <source>
        <strain evidence="2 3">DSM 45668</strain>
    </source>
</reference>
<sequence>MSTHVDRHATVVAGNLAPKLVLRGVAVGAVAGLLAFGFARIFAEPQIAAAIDYETGRDDAHAALDQAAGTGHRGADGPELFSRAVQANLGTGIGMVLFGVAMGALFAVVYTVCLGRVGALRPRTLAVLVAAGGFAGIYLVPFLKYPANPPAVGNPDTIGARSGLYLAMVACSVAFLAGAVWLGRRLHTRFGTWNATLLAGAAFVVVTGIVMVLLPSVGQLATDVAQHGRQATETPQPLRDPAGVIVYPGFPADTLFAFRLNSVAAQLILWATIGLGFAPLAERLLAPRRAAAAERTPLIG</sequence>
<keyword evidence="3" id="KW-1185">Reference proteome</keyword>
<feature type="transmembrane region" description="Helical" evidence="1">
    <location>
        <begin position="163"/>
        <end position="183"/>
    </location>
</feature>
<dbReference type="Pfam" id="PF09490">
    <property type="entry name" value="CbtA"/>
    <property type="match status" value="1"/>
</dbReference>
<feature type="transmembrane region" description="Helical" evidence="1">
    <location>
        <begin position="125"/>
        <end position="143"/>
    </location>
</feature>
<proteinExistence type="predicted"/>
<feature type="transmembrane region" description="Helical" evidence="1">
    <location>
        <begin position="89"/>
        <end position="113"/>
    </location>
</feature>
<feature type="transmembrane region" description="Helical" evidence="1">
    <location>
        <begin position="195"/>
        <end position="214"/>
    </location>
</feature>
<protein>
    <recommendedName>
        <fullName evidence="4">Cobalt transporter</fullName>
    </recommendedName>
</protein>
<accession>A0ABX0SWF8</accession>
<dbReference type="Proteomes" id="UP000754495">
    <property type="component" value="Unassembled WGS sequence"/>
</dbReference>